<dbReference type="InterPro" id="IPR058981">
    <property type="entry name" value="MGRN1/RNF157-like_N"/>
</dbReference>
<accession>A0A8J6BNN0</accession>
<feature type="region of interest" description="Disordered" evidence="13">
    <location>
        <begin position="377"/>
        <end position="406"/>
    </location>
</feature>
<feature type="compositionally biased region" description="Gly residues" evidence="13">
    <location>
        <begin position="1"/>
        <end position="10"/>
    </location>
</feature>
<keyword evidence="7 12" id="KW-0863">Zinc-finger</keyword>
<evidence type="ECO:0000256" key="8">
    <source>
        <dbReference type="ARBA" id="ARBA00022786"/>
    </source>
</evidence>
<reference evidence="15" key="2">
    <citation type="submission" date="2021-02" db="EMBL/GenBank/DDBJ databases">
        <authorList>
            <person name="Kimball J.A."/>
            <person name="Haas M.W."/>
            <person name="Macchietto M."/>
            <person name="Kono T."/>
            <person name="Duquette J."/>
            <person name="Shao M."/>
        </authorList>
    </citation>
    <scope>NUCLEOTIDE SEQUENCE</scope>
    <source>
        <tissue evidence="15">Fresh leaf tissue</tissue>
    </source>
</reference>
<keyword evidence="16" id="KW-1185">Reference proteome</keyword>
<organism evidence="15 16">
    <name type="scientific">Zizania palustris</name>
    <name type="common">Northern wild rice</name>
    <dbReference type="NCBI Taxonomy" id="103762"/>
    <lineage>
        <taxon>Eukaryota</taxon>
        <taxon>Viridiplantae</taxon>
        <taxon>Streptophyta</taxon>
        <taxon>Embryophyta</taxon>
        <taxon>Tracheophyta</taxon>
        <taxon>Spermatophyta</taxon>
        <taxon>Magnoliopsida</taxon>
        <taxon>Liliopsida</taxon>
        <taxon>Poales</taxon>
        <taxon>Poaceae</taxon>
        <taxon>BOP clade</taxon>
        <taxon>Oryzoideae</taxon>
        <taxon>Oryzeae</taxon>
        <taxon>Zizaniinae</taxon>
        <taxon>Zizania</taxon>
    </lineage>
</organism>
<dbReference type="GO" id="GO:0008270">
    <property type="term" value="F:zinc ion binding"/>
    <property type="evidence" value="ECO:0007669"/>
    <property type="project" value="UniProtKB-KW"/>
</dbReference>
<dbReference type="InterPro" id="IPR045195">
    <property type="entry name" value="LOG2-like_mRING_C3HC5"/>
</dbReference>
<evidence type="ECO:0000256" key="5">
    <source>
        <dbReference type="ARBA" id="ARBA00022707"/>
    </source>
</evidence>
<evidence type="ECO:0000256" key="2">
    <source>
        <dbReference type="ARBA" id="ARBA00004906"/>
    </source>
</evidence>
<dbReference type="AlphaFoldDB" id="A0A8J6BNN0"/>
<dbReference type="InterPro" id="IPR045194">
    <property type="entry name" value="MGRN1/RNF157-like"/>
</dbReference>
<keyword evidence="6" id="KW-0479">Metal-binding</keyword>
<feature type="compositionally biased region" description="Pro residues" evidence="13">
    <location>
        <begin position="68"/>
        <end position="77"/>
    </location>
</feature>
<feature type="compositionally biased region" description="Pro residues" evidence="13">
    <location>
        <begin position="390"/>
        <end position="406"/>
    </location>
</feature>
<dbReference type="FunFam" id="3.30.40.10:FF:000115">
    <property type="entry name" value="probable E3 ubiquitin-protein ligase LOG2"/>
    <property type="match status" value="1"/>
</dbReference>
<evidence type="ECO:0000256" key="12">
    <source>
        <dbReference type="PROSITE-ProRule" id="PRU00175"/>
    </source>
</evidence>
<feature type="region of interest" description="Disordered" evidence="13">
    <location>
        <begin position="1"/>
        <end position="47"/>
    </location>
</feature>
<evidence type="ECO:0000256" key="1">
    <source>
        <dbReference type="ARBA" id="ARBA00000900"/>
    </source>
</evidence>
<comment type="caution">
    <text evidence="15">The sequence shown here is derived from an EMBL/GenBank/DDBJ whole genome shotgun (WGS) entry which is preliminary data.</text>
</comment>
<dbReference type="SMART" id="SM00184">
    <property type="entry name" value="RING"/>
    <property type="match status" value="1"/>
</dbReference>
<evidence type="ECO:0000313" key="15">
    <source>
        <dbReference type="EMBL" id="KAG8088225.1"/>
    </source>
</evidence>
<keyword evidence="4" id="KW-0808">Transferase</keyword>
<feature type="compositionally biased region" description="Basic residues" evidence="13">
    <location>
        <begin position="11"/>
        <end position="26"/>
    </location>
</feature>
<evidence type="ECO:0000256" key="10">
    <source>
        <dbReference type="ARBA" id="ARBA00023288"/>
    </source>
</evidence>
<dbReference type="PROSITE" id="PS50089">
    <property type="entry name" value="ZF_RING_2"/>
    <property type="match status" value="1"/>
</dbReference>
<feature type="region of interest" description="Disordered" evidence="13">
    <location>
        <begin position="68"/>
        <end position="101"/>
    </location>
</feature>
<dbReference type="Pfam" id="PF13920">
    <property type="entry name" value="zf-C3HC4_3"/>
    <property type="match status" value="1"/>
</dbReference>
<reference evidence="15" key="1">
    <citation type="journal article" date="2021" name="bioRxiv">
        <title>Whole Genome Assembly and Annotation of Northern Wild Rice, Zizania palustris L., Supports a Whole Genome Duplication in the Zizania Genus.</title>
        <authorList>
            <person name="Haas M."/>
            <person name="Kono T."/>
            <person name="Macchietto M."/>
            <person name="Millas R."/>
            <person name="McGilp L."/>
            <person name="Shao M."/>
            <person name="Duquette J."/>
            <person name="Hirsch C.N."/>
            <person name="Kimball J."/>
        </authorList>
    </citation>
    <scope>NUCLEOTIDE SEQUENCE</scope>
    <source>
        <tissue evidence="15">Fresh leaf tissue</tissue>
    </source>
</reference>
<comment type="pathway">
    <text evidence="2">Protein modification; protein ubiquitination.</text>
</comment>
<dbReference type="CDD" id="cd16789">
    <property type="entry name" value="mRING-HC-C3HC5_MGRN1-like"/>
    <property type="match status" value="1"/>
</dbReference>
<dbReference type="EC" id="2.3.2.27" evidence="3"/>
<keyword evidence="8" id="KW-0833">Ubl conjugation pathway</keyword>
<gene>
    <name evidence="15" type="ORF">GUJ93_ZPchr0010g10953</name>
</gene>
<protein>
    <recommendedName>
        <fullName evidence="3">RING-type E3 ubiquitin transferase</fullName>
        <ecNumber evidence="3">2.3.2.27</ecNumber>
    </recommendedName>
</protein>
<dbReference type="OrthoDB" id="1711136at2759"/>
<dbReference type="GO" id="GO:0016567">
    <property type="term" value="P:protein ubiquitination"/>
    <property type="evidence" value="ECO:0007669"/>
    <property type="project" value="TreeGrafter"/>
</dbReference>
<evidence type="ECO:0000256" key="6">
    <source>
        <dbReference type="ARBA" id="ARBA00022723"/>
    </source>
</evidence>
<proteinExistence type="inferred from homology"/>
<keyword evidence="10" id="KW-0449">Lipoprotein</keyword>
<dbReference type="InterPro" id="IPR001841">
    <property type="entry name" value="Znf_RING"/>
</dbReference>
<name>A0A8J6BNN0_ZIZPA</name>
<dbReference type="EMBL" id="JAAALK010000082">
    <property type="protein sequence ID" value="KAG8088225.1"/>
    <property type="molecule type" value="Genomic_DNA"/>
</dbReference>
<dbReference type="Pfam" id="PF26192">
    <property type="entry name" value="RNF157-like_N"/>
    <property type="match status" value="1"/>
</dbReference>
<comment type="similarity">
    <text evidence="11">Belongs to the RING-type zinc finger family. LOG2 subfamily.</text>
</comment>
<dbReference type="Proteomes" id="UP000729402">
    <property type="component" value="Unassembled WGS sequence"/>
</dbReference>
<evidence type="ECO:0000256" key="9">
    <source>
        <dbReference type="ARBA" id="ARBA00022833"/>
    </source>
</evidence>
<feature type="domain" description="RING-type" evidence="14">
    <location>
        <begin position="326"/>
        <end position="365"/>
    </location>
</feature>
<evidence type="ECO:0000256" key="4">
    <source>
        <dbReference type="ARBA" id="ARBA00022679"/>
    </source>
</evidence>
<evidence type="ECO:0000256" key="11">
    <source>
        <dbReference type="ARBA" id="ARBA00025721"/>
    </source>
</evidence>
<dbReference type="PANTHER" id="PTHR22996">
    <property type="entry name" value="MAHOGUNIN"/>
    <property type="match status" value="1"/>
</dbReference>
<evidence type="ECO:0000256" key="3">
    <source>
        <dbReference type="ARBA" id="ARBA00012483"/>
    </source>
</evidence>
<dbReference type="PANTHER" id="PTHR22996:SF0">
    <property type="entry name" value="RE60872P-RELATED"/>
    <property type="match status" value="1"/>
</dbReference>
<evidence type="ECO:0000256" key="13">
    <source>
        <dbReference type="SAM" id="MobiDB-lite"/>
    </source>
</evidence>
<evidence type="ECO:0000256" key="7">
    <source>
        <dbReference type="ARBA" id="ARBA00022771"/>
    </source>
</evidence>
<dbReference type="GO" id="GO:0061630">
    <property type="term" value="F:ubiquitin protein ligase activity"/>
    <property type="evidence" value="ECO:0007669"/>
    <property type="project" value="UniProtKB-EC"/>
</dbReference>
<keyword evidence="9" id="KW-0862">Zinc</keyword>
<sequence>MGNIGSTGGGSHRRRNNGHGRHHHHSQAPAPPPPPQPEAAQNRYVFAAASPYPPQYYPQYGNFYPPPPSSMPGPLPAPYDHHHRGVGPAQPPPPPQQIHAAGEFPPVMLQSHPHHGWGGRFSYSPPPPPQAPYVEHQKAVTIRNDVNLKKETLRIERDDECPGRFLVAFTFDATVAGSMTVYFFAKEELNCNLTATKEELLKPVTVTFKEGLGQKFRQPSGTGIDFSLFEEAELFKEGEMDVYPLAVKAETALSIGHLPEGEEHKTVTPNSQITQAVFERKEHGDYQVRVVKQILWVNGTRYELQEIYGIGNSEGDTEGNDPGKECVVCLSEPRDTTVLPCRHMCMCSECAKVLRYQTNRCPICRQPVERLLEIKVNNKGEELQQQQAPQSPPPPPPSTPPLPQGM</sequence>
<comment type="catalytic activity">
    <reaction evidence="1">
        <text>S-ubiquitinyl-[E2 ubiquitin-conjugating enzyme]-L-cysteine + [acceptor protein]-L-lysine = [E2 ubiquitin-conjugating enzyme]-L-cysteine + N(6)-ubiquitinyl-[acceptor protein]-L-lysine.</text>
        <dbReference type="EC" id="2.3.2.27"/>
    </reaction>
</comment>
<evidence type="ECO:0000313" key="16">
    <source>
        <dbReference type="Proteomes" id="UP000729402"/>
    </source>
</evidence>
<keyword evidence="5" id="KW-0519">Myristate</keyword>
<evidence type="ECO:0000259" key="14">
    <source>
        <dbReference type="PROSITE" id="PS50089"/>
    </source>
</evidence>